<gene>
    <name evidence="4" type="ORF">IXB28_01765</name>
</gene>
<reference evidence="4 5" key="1">
    <citation type="journal article" date="2021" name="Mar. Drugs">
        <title>Genome Reduction and Secondary Metabolism of the Marine Sponge-Associated Cyanobacterium Leptothoe.</title>
        <authorList>
            <person name="Konstantinou D."/>
            <person name="Popin R.V."/>
            <person name="Fewer D.P."/>
            <person name="Sivonen K."/>
            <person name="Gkelis S."/>
        </authorList>
    </citation>
    <scope>NUCLEOTIDE SEQUENCE [LARGE SCALE GENOMIC DNA]</scope>
    <source>
        <strain evidence="4 5">TAU-MAC 1615</strain>
    </source>
</reference>
<dbReference type="Proteomes" id="UP001196661">
    <property type="component" value="Unassembled WGS sequence"/>
</dbReference>
<evidence type="ECO:0000313" key="4">
    <source>
        <dbReference type="EMBL" id="MBT9310920.1"/>
    </source>
</evidence>
<dbReference type="InterPro" id="IPR044150">
    <property type="entry name" value="HDAC_classIV"/>
</dbReference>
<dbReference type="InterPro" id="IPR023801">
    <property type="entry name" value="His_deacetylse_dom"/>
</dbReference>
<evidence type="ECO:0000256" key="2">
    <source>
        <dbReference type="ARBA" id="ARBA00022801"/>
    </source>
</evidence>
<protein>
    <submittedName>
        <fullName evidence="4">Histone deacetylase</fullName>
    </submittedName>
</protein>
<evidence type="ECO:0000259" key="3">
    <source>
        <dbReference type="Pfam" id="PF00850"/>
    </source>
</evidence>
<comment type="caution">
    <text evidence="4">The sequence shown here is derived from an EMBL/GenBank/DDBJ whole genome shotgun (WGS) entry which is preliminary data.</text>
</comment>
<dbReference type="InterPro" id="IPR037138">
    <property type="entry name" value="His_deacetylse_dom_sf"/>
</dbReference>
<dbReference type="Gene3D" id="3.40.800.20">
    <property type="entry name" value="Histone deacetylase domain"/>
    <property type="match status" value="1"/>
</dbReference>
<proteinExistence type="inferred from homology"/>
<feature type="domain" description="Histone deacetylase" evidence="3">
    <location>
        <begin position="25"/>
        <end position="287"/>
    </location>
</feature>
<dbReference type="PRINTS" id="PR01270">
    <property type="entry name" value="HDASUPER"/>
</dbReference>
<keyword evidence="5" id="KW-1185">Reference proteome</keyword>
<evidence type="ECO:0000313" key="5">
    <source>
        <dbReference type="Proteomes" id="UP001196661"/>
    </source>
</evidence>
<sequence length="309" mass="33990">MGGGLSGLPVIYHPDYVTPLPQGHRFPMPKFQLLKDLLLRDGVISEGQIYQPGCPPREWLELVHDAEYVRAYCDGGLDAKAQRRIGLPWSEALVRRTCTAVGGTILTAKLALNHGLACNTAGGTHHAFPGYGAGFCIFNDIAIATRLLKAQNLAKTFLVVDLDVHQGDGTAWIFQDDPGVFTFSMHCAVNFPGRKQVSDLDVPLDEGTEDDEYLTKLAAHLPGLLAQVKPDLVMYDAGADPHRDDRLGKLAMTDDGLYRRDRYVLETCLQAGYPVACVIGGGYGKDMRALIYRHSYLHRAAVEAYRKYS</sequence>
<accession>A0ABS5XZB5</accession>
<dbReference type="SUPFAM" id="SSF52768">
    <property type="entry name" value="Arginase/deacetylase"/>
    <property type="match status" value="1"/>
</dbReference>
<dbReference type="PANTHER" id="PTHR10625:SF19">
    <property type="entry name" value="HISTONE DEACETYLASE 12"/>
    <property type="match status" value="1"/>
</dbReference>
<dbReference type="EMBL" id="JADOER010000003">
    <property type="protein sequence ID" value="MBT9310920.1"/>
    <property type="molecule type" value="Genomic_DNA"/>
</dbReference>
<dbReference type="InterPro" id="IPR000286">
    <property type="entry name" value="HDACs"/>
</dbReference>
<organism evidence="4 5">
    <name type="scientific">Leptothoe kymatousa TAU-MAC 1615</name>
    <dbReference type="NCBI Taxonomy" id="2364775"/>
    <lineage>
        <taxon>Bacteria</taxon>
        <taxon>Bacillati</taxon>
        <taxon>Cyanobacteriota</taxon>
        <taxon>Cyanophyceae</taxon>
        <taxon>Nodosilineales</taxon>
        <taxon>Cymatolegaceae</taxon>
        <taxon>Leptothoe</taxon>
        <taxon>Leptothoe kymatousa</taxon>
    </lineage>
</organism>
<keyword evidence="2" id="KW-0378">Hydrolase</keyword>
<comment type="similarity">
    <text evidence="1">Belongs to the histone deacetylase family.</text>
</comment>
<dbReference type="Pfam" id="PF00850">
    <property type="entry name" value="Hist_deacetyl"/>
    <property type="match status" value="1"/>
</dbReference>
<dbReference type="PANTHER" id="PTHR10625">
    <property type="entry name" value="HISTONE DEACETYLASE HDAC1-RELATED"/>
    <property type="match status" value="1"/>
</dbReference>
<dbReference type="InterPro" id="IPR023696">
    <property type="entry name" value="Ureohydrolase_dom_sf"/>
</dbReference>
<name>A0ABS5XZB5_9CYAN</name>
<dbReference type="CDD" id="cd09993">
    <property type="entry name" value="HDAC_classIV"/>
    <property type="match status" value="1"/>
</dbReference>
<evidence type="ECO:0000256" key="1">
    <source>
        <dbReference type="ARBA" id="ARBA00005947"/>
    </source>
</evidence>